<keyword evidence="5 8" id="KW-0227">DNA damage</keyword>
<dbReference type="InterPro" id="IPR036217">
    <property type="entry name" value="MethylDNA_cys_MeTrfase_DNAb"/>
</dbReference>
<dbReference type="EC" id="2.1.1.63" evidence="8"/>
<dbReference type="NCBIfam" id="TIGR00589">
    <property type="entry name" value="ogt"/>
    <property type="match status" value="1"/>
</dbReference>
<protein>
    <recommendedName>
        <fullName evidence="8">Methylated-DNA--protein-cysteine methyltransferase</fullName>
        <ecNumber evidence="8">2.1.1.63</ecNumber>
    </recommendedName>
    <alternativeName>
        <fullName evidence="8">6-O-methylguanine-DNA methyltransferase</fullName>
        <shortName evidence="8">MGMT</shortName>
    </alternativeName>
    <alternativeName>
        <fullName evidence="8">O-6-methylguanine-DNA-alkyltransferase</fullName>
    </alternativeName>
</protein>
<dbReference type="GO" id="GO:0003908">
    <property type="term" value="F:methylated-DNA-[protein]-cysteine S-methyltransferase activity"/>
    <property type="evidence" value="ECO:0007669"/>
    <property type="project" value="UniProtKB-EC"/>
</dbReference>
<feature type="domain" description="Methylated-DNA-[protein]-cysteine S-methyltransferase DNA binding" evidence="9">
    <location>
        <begin position="74"/>
        <end position="153"/>
    </location>
</feature>
<dbReference type="GO" id="GO:0032259">
    <property type="term" value="P:methylation"/>
    <property type="evidence" value="ECO:0007669"/>
    <property type="project" value="UniProtKB-KW"/>
</dbReference>
<dbReference type="PANTHER" id="PTHR10815:SF13">
    <property type="entry name" value="METHYLATED-DNA--PROTEIN-CYSTEINE METHYLTRANSFERASE"/>
    <property type="match status" value="1"/>
</dbReference>
<keyword evidence="4 8" id="KW-0808">Transferase</keyword>
<dbReference type="Gene3D" id="1.10.10.10">
    <property type="entry name" value="Winged helix-like DNA-binding domain superfamily/Winged helix DNA-binding domain"/>
    <property type="match status" value="1"/>
</dbReference>
<evidence type="ECO:0000313" key="11">
    <source>
        <dbReference type="EMBL" id="MBC2575139.1"/>
    </source>
</evidence>
<dbReference type="InterPro" id="IPR014048">
    <property type="entry name" value="MethylDNA_cys_MeTrfase_DNA-bd"/>
</dbReference>
<feature type="active site" description="Nucleophile; methyl group acceptor" evidence="8">
    <location>
        <position position="125"/>
    </location>
</feature>
<keyword evidence="2 8" id="KW-0963">Cytoplasm</keyword>
<keyword evidence="12" id="KW-1185">Reference proteome</keyword>
<dbReference type="HAMAP" id="MF_00772">
    <property type="entry name" value="OGT"/>
    <property type="match status" value="1"/>
</dbReference>
<comment type="miscellaneous">
    <text evidence="8">This enzyme catalyzes only one turnover and therefore is not strictly catalytic. According to one definition, an enzyme is a biocatalyst that acts repeatedly and over many reaction cycles.</text>
</comment>
<evidence type="ECO:0000256" key="6">
    <source>
        <dbReference type="ARBA" id="ARBA00023204"/>
    </source>
</evidence>
<comment type="function">
    <text evidence="8">Involved in the cellular defense against the biological effects of O6-methylguanine (O6-MeG) and O4-methylthymine (O4-MeT) in DNA. Repairs the methylated nucleobase in DNA by stoichiometrically transferring the methyl group to a cysteine residue in the enzyme. This is a suicide reaction: the enzyme is irreversibly inactivated.</text>
</comment>
<comment type="catalytic activity">
    <reaction evidence="1 8">
        <text>a 4-O-methyl-thymidine in DNA + L-cysteinyl-[protein] = a thymidine in DNA + S-methyl-L-cysteinyl-[protein]</text>
        <dbReference type="Rhea" id="RHEA:53428"/>
        <dbReference type="Rhea" id="RHEA-COMP:10131"/>
        <dbReference type="Rhea" id="RHEA-COMP:10132"/>
        <dbReference type="Rhea" id="RHEA-COMP:13555"/>
        <dbReference type="Rhea" id="RHEA-COMP:13556"/>
        <dbReference type="ChEBI" id="CHEBI:29950"/>
        <dbReference type="ChEBI" id="CHEBI:82612"/>
        <dbReference type="ChEBI" id="CHEBI:137386"/>
        <dbReference type="ChEBI" id="CHEBI:137387"/>
        <dbReference type="EC" id="2.1.1.63"/>
    </reaction>
</comment>
<dbReference type="Pfam" id="PF02870">
    <property type="entry name" value="Methyltransf_1N"/>
    <property type="match status" value="1"/>
</dbReference>
<dbReference type="InterPro" id="IPR036388">
    <property type="entry name" value="WH-like_DNA-bd_sf"/>
</dbReference>
<dbReference type="Proteomes" id="UP000713904">
    <property type="component" value="Unassembled WGS sequence"/>
</dbReference>
<proteinExistence type="inferred from homology"/>
<evidence type="ECO:0000256" key="5">
    <source>
        <dbReference type="ARBA" id="ARBA00022763"/>
    </source>
</evidence>
<dbReference type="EMBL" id="JABGBW010000001">
    <property type="protein sequence ID" value="MBC2575139.1"/>
    <property type="molecule type" value="Genomic_DNA"/>
</dbReference>
<evidence type="ECO:0000256" key="4">
    <source>
        <dbReference type="ARBA" id="ARBA00022679"/>
    </source>
</evidence>
<dbReference type="InterPro" id="IPR023546">
    <property type="entry name" value="MGMT"/>
</dbReference>
<comment type="caution">
    <text evidence="11">The sequence shown here is derived from an EMBL/GenBank/DDBJ whole genome shotgun (WGS) entry which is preliminary data.</text>
</comment>
<comment type="similarity">
    <text evidence="8">Belongs to the MGMT family.</text>
</comment>
<evidence type="ECO:0000256" key="7">
    <source>
        <dbReference type="ARBA" id="ARBA00049348"/>
    </source>
</evidence>
<evidence type="ECO:0000256" key="3">
    <source>
        <dbReference type="ARBA" id="ARBA00022603"/>
    </source>
</evidence>
<dbReference type="Pfam" id="PF01035">
    <property type="entry name" value="DNA_binding_1"/>
    <property type="match status" value="1"/>
</dbReference>
<dbReference type="SUPFAM" id="SSF46767">
    <property type="entry name" value="Methylated DNA-protein cysteine methyltransferase, C-terminal domain"/>
    <property type="match status" value="1"/>
</dbReference>
<gene>
    <name evidence="11" type="ORF">HLB29_00375</name>
</gene>
<keyword evidence="6 8" id="KW-0234">DNA repair</keyword>
<dbReference type="InterPro" id="IPR008332">
    <property type="entry name" value="MethylG_MeTrfase_N"/>
</dbReference>
<dbReference type="InterPro" id="IPR036631">
    <property type="entry name" value="MGMT_N_sf"/>
</dbReference>
<dbReference type="InterPro" id="IPR001497">
    <property type="entry name" value="MethylDNA_cys_MeTrfase_AS"/>
</dbReference>
<feature type="domain" description="Methylguanine DNA methyltransferase ribonuclease-like" evidence="10">
    <location>
        <begin position="4"/>
        <end position="70"/>
    </location>
</feature>
<name>A0ABR6TIW8_9FIRM</name>
<dbReference type="RefSeq" id="WP_185623186.1">
    <property type="nucleotide sequence ID" value="NZ_JABGBW010000001.1"/>
</dbReference>
<evidence type="ECO:0000256" key="1">
    <source>
        <dbReference type="ARBA" id="ARBA00001286"/>
    </source>
</evidence>
<organism evidence="11 12">
    <name type="scientific">Peptostreptococcus canis</name>
    <dbReference type="NCBI Taxonomy" id="1159213"/>
    <lineage>
        <taxon>Bacteria</taxon>
        <taxon>Bacillati</taxon>
        <taxon>Bacillota</taxon>
        <taxon>Clostridia</taxon>
        <taxon>Peptostreptococcales</taxon>
        <taxon>Peptostreptococcaceae</taxon>
        <taxon>Peptostreptococcus</taxon>
    </lineage>
</organism>
<reference evidence="11 12" key="1">
    <citation type="submission" date="2020-05" db="EMBL/GenBank/DDBJ databases">
        <title>Draft genome of xy-202 and genomic insight in genome of the genus Peptostreptococcus.</title>
        <authorList>
            <person name="Zhang Z."/>
        </authorList>
    </citation>
    <scope>NUCLEOTIDE SEQUENCE [LARGE SCALE GENOMIC DNA]</scope>
    <source>
        <strain evidence="11 12">DSM 27025</strain>
    </source>
</reference>
<dbReference type="PROSITE" id="PS00374">
    <property type="entry name" value="MGMT"/>
    <property type="match status" value="1"/>
</dbReference>
<evidence type="ECO:0000313" key="12">
    <source>
        <dbReference type="Proteomes" id="UP000713904"/>
    </source>
</evidence>
<dbReference type="SUPFAM" id="SSF53155">
    <property type="entry name" value="Methylated DNA-protein cysteine methyltransferase domain"/>
    <property type="match status" value="1"/>
</dbReference>
<sequence>MGVTVYNTKFGQIKIEYDKEAVISIGRSNFNLLDIKKTDNEKNDLTDKVYWQLEEYFDGKREVFDFPFKLKGTDFQIKVWSALCEIPYGKTSTYKEIAEKIGSPKAFRAVGNANNKNKLMIVVPCHRVIGSDGKLVGYAGGLDFKKRLLDLESNIKA</sequence>
<evidence type="ECO:0000259" key="9">
    <source>
        <dbReference type="Pfam" id="PF01035"/>
    </source>
</evidence>
<keyword evidence="3 8" id="KW-0489">Methyltransferase</keyword>
<evidence type="ECO:0000256" key="8">
    <source>
        <dbReference type="HAMAP-Rule" id="MF_00772"/>
    </source>
</evidence>
<comment type="subcellular location">
    <subcellularLocation>
        <location evidence="8">Cytoplasm</location>
    </subcellularLocation>
</comment>
<dbReference type="CDD" id="cd06445">
    <property type="entry name" value="ATase"/>
    <property type="match status" value="1"/>
</dbReference>
<evidence type="ECO:0000256" key="2">
    <source>
        <dbReference type="ARBA" id="ARBA00022490"/>
    </source>
</evidence>
<dbReference type="PANTHER" id="PTHR10815">
    <property type="entry name" value="METHYLATED-DNA--PROTEIN-CYSTEINE METHYLTRANSFERASE"/>
    <property type="match status" value="1"/>
</dbReference>
<dbReference type="Gene3D" id="3.30.160.70">
    <property type="entry name" value="Methylated DNA-protein cysteine methyltransferase domain"/>
    <property type="match status" value="1"/>
</dbReference>
<accession>A0ABR6TIW8</accession>
<evidence type="ECO:0000259" key="10">
    <source>
        <dbReference type="Pfam" id="PF02870"/>
    </source>
</evidence>
<comment type="catalytic activity">
    <reaction evidence="7 8">
        <text>a 6-O-methyl-2'-deoxyguanosine in DNA + L-cysteinyl-[protein] = S-methyl-L-cysteinyl-[protein] + a 2'-deoxyguanosine in DNA</text>
        <dbReference type="Rhea" id="RHEA:24000"/>
        <dbReference type="Rhea" id="RHEA-COMP:10131"/>
        <dbReference type="Rhea" id="RHEA-COMP:10132"/>
        <dbReference type="Rhea" id="RHEA-COMP:11367"/>
        <dbReference type="Rhea" id="RHEA-COMP:11368"/>
        <dbReference type="ChEBI" id="CHEBI:29950"/>
        <dbReference type="ChEBI" id="CHEBI:82612"/>
        <dbReference type="ChEBI" id="CHEBI:85445"/>
        <dbReference type="ChEBI" id="CHEBI:85448"/>
        <dbReference type="EC" id="2.1.1.63"/>
    </reaction>
</comment>